<dbReference type="InterPro" id="IPR050495">
    <property type="entry name" value="ATG22/LtaA_families"/>
</dbReference>
<reference evidence="10 11" key="1">
    <citation type="journal article" date="2020" name="Fungal Divers.">
        <title>Resolving the Mortierellaceae phylogeny through synthesis of multi-gene phylogenetics and phylogenomics.</title>
        <authorList>
            <person name="Vandepol N."/>
            <person name="Liber J."/>
            <person name="Desiro A."/>
            <person name="Na H."/>
            <person name="Kennedy M."/>
            <person name="Barry K."/>
            <person name="Grigoriev I.V."/>
            <person name="Miller A.N."/>
            <person name="O'Donnell K."/>
            <person name="Stajich J.E."/>
            <person name="Bonito G."/>
        </authorList>
    </citation>
    <scope>NUCLEOTIDE SEQUENCE [LARGE SCALE GENOMIC DNA]</scope>
    <source>
        <strain evidence="10 11">AD045</strain>
    </source>
</reference>
<feature type="transmembrane region" description="Helical" evidence="9">
    <location>
        <begin position="160"/>
        <end position="181"/>
    </location>
</feature>
<feature type="transmembrane region" description="Helical" evidence="9">
    <location>
        <begin position="476"/>
        <end position="494"/>
    </location>
</feature>
<proteinExistence type="inferred from homology"/>
<keyword evidence="6 9" id="KW-0029">Amino-acid transport</keyword>
<keyword evidence="8 9" id="KW-0472">Membrane</keyword>
<keyword evidence="9" id="KW-0072">Autophagy</keyword>
<keyword evidence="3 9" id="KW-0813">Transport</keyword>
<feature type="transmembrane region" description="Helical" evidence="9">
    <location>
        <begin position="38"/>
        <end position="63"/>
    </location>
</feature>
<dbReference type="Gene3D" id="1.20.1250.20">
    <property type="entry name" value="MFS general substrate transporter like domains"/>
    <property type="match status" value="1"/>
</dbReference>
<evidence type="ECO:0000256" key="2">
    <source>
        <dbReference type="ARBA" id="ARBA00006978"/>
    </source>
</evidence>
<feature type="transmembrane region" description="Helical" evidence="9">
    <location>
        <begin position="135"/>
        <end position="154"/>
    </location>
</feature>
<dbReference type="Pfam" id="PF11700">
    <property type="entry name" value="ATG22"/>
    <property type="match status" value="1"/>
</dbReference>
<evidence type="ECO:0000313" key="11">
    <source>
        <dbReference type="Proteomes" id="UP001194696"/>
    </source>
</evidence>
<name>A0ABQ7K520_9FUNG</name>
<protein>
    <recommendedName>
        <fullName evidence="9">Autophagy-related protein</fullName>
    </recommendedName>
</protein>
<keyword evidence="4 9" id="KW-0926">Vacuole</keyword>
<comment type="subcellular location">
    <subcellularLocation>
        <location evidence="1">Endomembrane system</location>
        <topology evidence="1">Multi-pass membrane protein</topology>
    </subcellularLocation>
    <subcellularLocation>
        <location evidence="9">Vacuole membrane</location>
        <topology evidence="9">Multi-pass membrane protein</topology>
    </subcellularLocation>
</comment>
<dbReference type="EMBL" id="JAAAIM010000264">
    <property type="protein sequence ID" value="KAG0290979.1"/>
    <property type="molecule type" value="Genomic_DNA"/>
</dbReference>
<keyword evidence="11" id="KW-1185">Reference proteome</keyword>
<dbReference type="InterPro" id="IPR036259">
    <property type="entry name" value="MFS_trans_sf"/>
</dbReference>
<evidence type="ECO:0000256" key="6">
    <source>
        <dbReference type="ARBA" id="ARBA00022970"/>
    </source>
</evidence>
<evidence type="ECO:0000256" key="9">
    <source>
        <dbReference type="RuleBase" id="RU363073"/>
    </source>
</evidence>
<feature type="transmembrane region" description="Helical" evidence="9">
    <location>
        <begin position="378"/>
        <end position="398"/>
    </location>
</feature>
<evidence type="ECO:0000256" key="1">
    <source>
        <dbReference type="ARBA" id="ARBA00004127"/>
    </source>
</evidence>
<gene>
    <name evidence="10" type="primary">ATG22_5</name>
    <name evidence="10" type="ORF">BGZ96_005592</name>
</gene>
<feature type="transmembrane region" description="Helical" evidence="9">
    <location>
        <begin position="313"/>
        <end position="334"/>
    </location>
</feature>
<dbReference type="PANTHER" id="PTHR23519:SF1">
    <property type="entry name" value="AUTOPHAGY-RELATED PROTEIN 22"/>
    <property type="match status" value="1"/>
</dbReference>
<evidence type="ECO:0000256" key="4">
    <source>
        <dbReference type="ARBA" id="ARBA00022554"/>
    </source>
</evidence>
<feature type="transmembrane region" description="Helical" evidence="9">
    <location>
        <begin position="219"/>
        <end position="243"/>
    </location>
</feature>
<evidence type="ECO:0000256" key="3">
    <source>
        <dbReference type="ARBA" id="ARBA00022448"/>
    </source>
</evidence>
<sequence>MSTDKFNLANISDTDVVNRVEKQTDEQTVRPLKRTEVWAWYIQSSTFCGYGWISAFMLVPVLIQDMASKYGVEVSDHSIPCDTTVAGFKCVTNILGYYVDPGAFSLYISSLGSILSFFASLSISAVADHGSYRKTLLIAFSAIGCLACLLFFTVQSPKHYWIAAVLSPIGWICYNICSVFAHSFLPVYGRVHPDVLAAVANGESKSVIRKLEEQAINDISAWGFTFANIGTILIYGVCIGLSIVMHESYMGLEIAIAFTGVWWLMWIVIVAPWLDARPGPPMPKGQNWIVYSWKKTFKTVAAVRQLPEIFKFIVAWFILSDGINTIAAIMFVILYRDLAFSHLTSLYVSALLAFSAGVGAYVFMLIRKMWKLSTMATNMICLVLYIVELLYLVVAPYFTTSFGLRNVWEGWFFMAYNGFIISTFFGCSRVMLSELCPPGDESEWFSLYLLADKGSSWVGPFISGAIFSATGDYRRAFWFPLVLTVVGTGVLWMIDMDRGKDQAQKFARERDAASPHEH</sequence>
<comment type="similarity">
    <text evidence="2 9">Belongs to the ATG22 family.</text>
</comment>
<evidence type="ECO:0000256" key="7">
    <source>
        <dbReference type="ARBA" id="ARBA00022989"/>
    </source>
</evidence>
<feature type="transmembrane region" description="Helical" evidence="9">
    <location>
        <begin position="104"/>
        <end position="123"/>
    </location>
</feature>
<keyword evidence="7 9" id="KW-1133">Transmembrane helix</keyword>
<evidence type="ECO:0000313" key="10">
    <source>
        <dbReference type="EMBL" id="KAG0290979.1"/>
    </source>
</evidence>
<dbReference type="InterPro" id="IPR024671">
    <property type="entry name" value="Atg22-like"/>
</dbReference>
<comment type="function">
    <text evidence="9">Vacuolar effluxer which mediate the efflux of amino acids resulting from autophagic degradation. The release of autophagic amino acids allows the maintenance of protein synthesis and viability during nitrogen starvation.</text>
</comment>
<accession>A0ABQ7K520</accession>
<comment type="caution">
    <text evidence="10">The sequence shown here is derived from an EMBL/GenBank/DDBJ whole genome shotgun (WGS) entry which is preliminary data.</text>
</comment>
<feature type="transmembrane region" description="Helical" evidence="9">
    <location>
        <begin position="444"/>
        <end position="470"/>
    </location>
</feature>
<dbReference type="Proteomes" id="UP001194696">
    <property type="component" value="Unassembled WGS sequence"/>
</dbReference>
<feature type="transmembrane region" description="Helical" evidence="9">
    <location>
        <begin position="346"/>
        <end position="366"/>
    </location>
</feature>
<evidence type="ECO:0000256" key="8">
    <source>
        <dbReference type="ARBA" id="ARBA00023136"/>
    </source>
</evidence>
<dbReference type="CDD" id="cd17483">
    <property type="entry name" value="MFS_Atg22_like"/>
    <property type="match status" value="1"/>
</dbReference>
<feature type="transmembrane region" description="Helical" evidence="9">
    <location>
        <begin position="410"/>
        <end position="432"/>
    </location>
</feature>
<feature type="transmembrane region" description="Helical" evidence="9">
    <location>
        <begin position="249"/>
        <end position="274"/>
    </location>
</feature>
<dbReference type="InterPro" id="IPR044738">
    <property type="entry name" value="Atg22"/>
</dbReference>
<keyword evidence="5 9" id="KW-0812">Transmembrane</keyword>
<dbReference type="SUPFAM" id="SSF103473">
    <property type="entry name" value="MFS general substrate transporter"/>
    <property type="match status" value="1"/>
</dbReference>
<dbReference type="PANTHER" id="PTHR23519">
    <property type="entry name" value="AUTOPHAGY-RELATED PROTEIN 22"/>
    <property type="match status" value="1"/>
</dbReference>
<evidence type="ECO:0000256" key="5">
    <source>
        <dbReference type="ARBA" id="ARBA00022692"/>
    </source>
</evidence>
<organism evidence="10 11">
    <name type="scientific">Linnemannia gamsii</name>
    <dbReference type="NCBI Taxonomy" id="64522"/>
    <lineage>
        <taxon>Eukaryota</taxon>
        <taxon>Fungi</taxon>
        <taxon>Fungi incertae sedis</taxon>
        <taxon>Mucoromycota</taxon>
        <taxon>Mortierellomycotina</taxon>
        <taxon>Mortierellomycetes</taxon>
        <taxon>Mortierellales</taxon>
        <taxon>Mortierellaceae</taxon>
        <taxon>Linnemannia</taxon>
    </lineage>
</organism>